<evidence type="ECO:0000259" key="2">
    <source>
        <dbReference type="Pfam" id="PF07002"/>
    </source>
</evidence>
<sequence length="750" mass="85686">MGQQQFARCWTDDGTYSDSQSLIDSSSSAALLRSTQFQLCKKGEIQDQKIEIEMIVQTHIQDYDVLDNLDTLYFSVEIGELYERDKFNWTERAAFEEEKRKKLEFGFKMNHIKQTIKVEVTGSYINPKNHSEVSQKTIFIGFFNFARCVRKGGLFIAPQQIGLRASEDIEIKLSMKEKYKFGGYRCITLKAYDTTGGDFVENDQLSMLVVDQQNNTVVTEIGREQQLTPGPDGLHKKIEIGVNNYSPQIFMQQNFRVYFVKDTSDYAQKAKAMHGAGVEALSMPVSDMRSESDILQERIEKDLLAFGEFSAQDLMEHSVNPDDFTNLDITTGAQSIKKTSVAPETKSTLDMQDEDAEKSGYKLPLYNRDKTNQIGLITLRSIQCKKRTSFLDLIANHMLEIVPIVAIDFSLSNLTFDDRKCIHTVNEDNINEYRDLLIAVSKAYRQISPSSLFYGFGANSVAKKTEVSDLFVGTGDLLNPIVMTDHLDQTYYSCLKRVELNLPVHISSVLSKGIEFAQSSQVHFMEQNAKREESKVGQYKHALTYFVLYIFNTGLIDDIQESIQQLARVINLPLSICIVNLQNKSLRKDDLDASLFEEKCKFLFERGNRKFLRVMEYEDLGFQTGGMNEVIHKLTEKIPFEIEQYFDTVAAHSRHIHIEQNQVRKGLDLVREVMRQKETFLEQVDQYCKEQHPEGELEHSGGGNSGQEAKSQPLLSKESVNKLIEDFKLYEYSIDAAEILLGLKVRVDKS</sequence>
<dbReference type="InterPro" id="IPR045052">
    <property type="entry name" value="Copine"/>
</dbReference>
<protein>
    <recommendedName>
        <fullName evidence="2">Copine C-terminal domain-containing protein</fullName>
    </recommendedName>
</protein>
<comment type="caution">
    <text evidence="3">The sequence shown here is derived from an EMBL/GenBank/DDBJ whole genome shotgun (WGS) entry which is preliminary data.</text>
</comment>
<dbReference type="GO" id="GO:0005886">
    <property type="term" value="C:plasma membrane"/>
    <property type="evidence" value="ECO:0007669"/>
    <property type="project" value="TreeGrafter"/>
</dbReference>
<evidence type="ECO:0000313" key="3">
    <source>
        <dbReference type="EMBL" id="TNV82762.1"/>
    </source>
</evidence>
<feature type="region of interest" description="Disordered" evidence="1">
    <location>
        <begin position="691"/>
        <end position="714"/>
    </location>
</feature>
<dbReference type="OrthoDB" id="5855668at2759"/>
<dbReference type="EMBL" id="RRYP01004574">
    <property type="protein sequence ID" value="TNV82762.1"/>
    <property type="molecule type" value="Genomic_DNA"/>
</dbReference>
<keyword evidence="4" id="KW-1185">Reference proteome</keyword>
<dbReference type="GO" id="GO:0071277">
    <property type="term" value="P:cellular response to calcium ion"/>
    <property type="evidence" value="ECO:0007669"/>
    <property type="project" value="TreeGrafter"/>
</dbReference>
<reference evidence="3" key="1">
    <citation type="submission" date="2019-06" db="EMBL/GenBank/DDBJ databases">
        <authorList>
            <person name="Zheng W."/>
        </authorList>
    </citation>
    <scope>NUCLEOTIDE SEQUENCE</scope>
    <source>
        <strain evidence="3">QDHG01</strain>
    </source>
</reference>
<name>A0A8J8NVF9_HALGN</name>
<dbReference type="Pfam" id="PF07002">
    <property type="entry name" value="Copine"/>
    <property type="match status" value="1"/>
</dbReference>
<evidence type="ECO:0000256" key="1">
    <source>
        <dbReference type="SAM" id="MobiDB-lite"/>
    </source>
</evidence>
<accession>A0A8J8NVF9</accession>
<dbReference type="AlphaFoldDB" id="A0A8J8NVF9"/>
<dbReference type="PANTHER" id="PTHR10857:SF106">
    <property type="entry name" value="C2 DOMAIN-CONTAINING PROTEIN"/>
    <property type="match status" value="1"/>
</dbReference>
<proteinExistence type="predicted"/>
<dbReference type="PANTHER" id="PTHR10857">
    <property type="entry name" value="COPINE"/>
    <property type="match status" value="1"/>
</dbReference>
<dbReference type="GO" id="GO:0005544">
    <property type="term" value="F:calcium-dependent phospholipid binding"/>
    <property type="evidence" value="ECO:0007669"/>
    <property type="project" value="InterPro"/>
</dbReference>
<dbReference type="InterPro" id="IPR010734">
    <property type="entry name" value="Copine_C"/>
</dbReference>
<evidence type="ECO:0000313" key="4">
    <source>
        <dbReference type="Proteomes" id="UP000785679"/>
    </source>
</evidence>
<organism evidence="3 4">
    <name type="scientific">Halteria grandinella</name>
    <dbReference type="NCBI Taxonomy" id="5974"/>
    <lineage>
        <taxon>Eukaryota</taxon>
        <taxon>Sar</taxon>
        <taxon>Alveolata</taxon>
        <taxon>Ciliophora</taxon>
        <taxon>Intramacronucleata</taxon>
        <taxon>Spirotrichea</taxon>
        <taxon>Stichotrichia</taxon>
        <taxon>Sporadotrichida</taxon>
        <taxon>Halteriidae</taxon>
        <taxon>Halteria</taxon>
    </lineage>
</organism>
<feature type="domain" description="Copine C-terminal" evidence="2">
    <location>
        <begin position="421"/>
        <end position="648"/>
    </location>
</feature>
<gene>
    <name evidence="3" type="ORF">FGO68_gene9485</name>
</gene>
<dbReference type="Proteomes" id="UP000785679">
    <property type="component" value="Unassembled WGS sequence"/>
</dbReference>